<keyword evidence="3" id="KW-1185">Reference proteome</keyword>
<reference evidence="2 3" key="1">
    <citation type="journal article" date="2019" name="Nat. Ecol. Evol.">
        <title>Megaphylogeny resolves global patterns of mushroom evolution.</title>
        <authorList>
            <person name="Varga T."/>
            <person name="Krizsan K."/>
            <person name="Foldi C."/>
            <person name="Dima B."/>
            <person name="Sanchez-Garcia M."/>
            <person name="Sanchez-Ramirez S."/>
            <person name="Szollosi G.J."/>
            <person name="Szarkandi J.G."/>
            <person name="Papp V."/>
            <person name="Albert L."/>
            <person name="Andreopoulos W."/>
            <person name="Angelini C."/>
            <person name="Antonin V."/>
            <person name="Barry K.W."/>
            <person name="Bougher N.L."/>
            <person name="Buchanan P."/>
            <person name="Buyck B."/>
            <person name="Bense V."/>
            <person name="Catcheside P."/>
            <person name="Chovatia M."/>
            <person name="Cooper J."/>
            <person name="Damon W."/>
            <person name="Desjardin D."/>
            <person name="Finy P."/>
            <person name="Geml J."/>
            <person name="Haridas S."/>
            <person name="Hughes K."/>
            <person name="Justo A."/>
            <person name="Karasinski D."/>
            <person name="Kautmanova I."/>
            <person name="Kiss B."/>
            <person name="Kocsube S."/>
            <person name="Kotiranta H."/>
            <person name="LaButti K.M."/>
            <person name="Lechner B.E."/>
            <person name="Liimatainen K."/>
            <person name="Lipzen A."/>
            <person name="Lukacs Z."/>
            <person name="Mihaltcheva S."/>
            <person name="Morgado L.N."/>
            <person name="Niskanen T."/>
            <person name="Noordeloos M.E."/>
            <person name="Ohm R.A."/>
            <person name="Ortiz-Santana B."/>
            <person name="Ovrebo C."/>
            <person name="Racz N."/>
            <person name="Riley R."/>
            <person name="Savchenko A."/>
            <person name="Shiryaev A."/>
            <person name="Soop K."/>
            <person name="Spirin V."/>
            <person name="Szebenyi C."/>
            <person name="Tomsovsky M."/>
            <person name="Tulloss R.E."/>
            <person name="Uehling J."/>
            <person name="Grigoriev I.V."/>
            <person name="Vagvolgyi C."/>
            <person name="Papp T."/>
            <person name="Martin F.M."/>
            <person name="Miettinen O."/>
            <person name="Hibbett D.S."/>
            <person name="Nagy L.G."/>
        </authorList>
    </citation>
    <scope>NUCLEOTIDE SEQUENCE [LARGE SCALE GENOMIC DNA]</scope>
    <source>
        <strain evidence="2 3">CBS 962.96</strain>
    </source>
</reference>
<accession>A0A4S8MSZ9</accession>
<protein>
    <submittedName>
        <fullName evidence="2">Uncharacterized protein</fullName>
    </submittedName>
</protein>
<dbReference type="AlphaFoldDB" id="A0A4S8MSZ9"/>
<feature type="compositionally biased region" description="Polar residues" evidence="1">
    <location>
        <begin position="117"/>
        <end position="129"/>
    </location>
</feature>
<proteinExistence type="predicted"/>
<feature type="region of interest" description="Disordered" evidence="1">
    <location>
        <begin position="1"/>
        <end position="166"/>
    </location>
</feature>
<feature type="compositionally biased region" description="Basic and acidic residues" evidence="1">
    <location>
        <begin position="1"/>
        <end position="12"/>
    </location>
</feature>
<feature type="compositionally biased region" description="Basic and acidic residues" evidence="1">
    <location>
        <begin position="41"/>
        <end position="50"/>
    </location>
</feature>
<dbReference type="EMBL" id="ML179044">
    <property type="protein sequence ID" value="THV06185.1"/>
    <property type="molecule type" value="Genomic_DNA"/>
</dbReference>
<gene>
    <name evidence="2" type="ORF">K435DRAFT_773387</name>
</gene>
<evidence type="ECO:0000313" key="3">
    <source>
        <dbReference type="Proteomes" id="UP000297245"/>
    </source>
</evidence>
<feature type="non-terminal residue" evidence="2">
    <location>
        <position position="166"/>
    </location>
</feature>
<organism evidence="2 3">
    <name type="scientific">Dendrothele bispora (strain CBS 962.96)</name>
    <dbReference type="NCBI Taxonomy" id="1314807"/>
    <lineage>
        <taxon>Eukaryota</taxon>
        <taxon>Fungi</taxon>
        <taxon>Dikarya</taxon>
        <taxon>Basidiomycota</taxon>
        <taxon>Agaricomycotina</taxon>
        <taxon>Agaricomycetes</taxon>
        <taxon>Agaricomycetidae</taxon>
        <taxon>Agaricales</taxon>
        <taxon>Agaricales incertae sedis</taxon>
        <taxon>Dendrothele</taxon>
    </lineage>
</organism>
<evidence type="ECO:0000313" key="2">
    <source>
        <dbReference type="EMBL" id="THV06185.1"/>
    </source>
</evidence>
<evidence type="ECO:0000256" key="1">
    <source>
        <dbReference type="SAM" id="MobiDB-lite"/>
    </source>
</evidence>
<dbReference type="Proteomes" id="UP000297245">
    <property type="component" value="Unassembled WGS sequence"/>
</dbReference>
<feature type="compositionally biased region" description="Basic and acidic residues" evidence="1">
    <location>
        <begin position="65"/>
        <end position="96"/>
    </location>
</feature>
<name>A0A4S8MSZ9_DENBC</name>
<sequence>MLGDKVEERAEVSEPLAQGDVAANCQNDPQTNVDPSQDRTTVVKEQKQDQKALGGTETTPLGRVDGQKDEEVKSQLTDISKKQREHKEMTKSRPELRVVIPGGSEQEPEERREKNDASPTKKGSLSAESATREASDPAAEPAVDQSNTQEPPKVNLESLDMSIFDD</sequence>
<feature type="compositionally biased region" description="Polar residues" evidence="1">
    <location>
        <begin position="24"/>
        <end position="40"/>
    </location>
</feature>